<dbReference type="OrthoDB" id="7277848at2"/>
<feature type="coiled-coil region" evidence="1">
    <location>
        <begin position="413"/>
        <end position="440"/>
    </location>
</feature>
<accession>A0A085TRZ0</accession>
<evidence type="ECO:0000256" key="1">
    <source>
        <dbReference type="SAM" id="Coils"/>
    </source>
</evidence>
<name>A0A085TRZ0_9RHOB</name>
<feature type="domain" description="Resolvase/invertase-type recombinase catalytic" evidence="2">
    <location>
        <begin position="4"/>
        <end position="161"/>
    </location>
</feature>
<dbReference type="PANTHER" id="PTHR30461">
    <property type="entry name" value="DNA-INVERTASE FROM LAMBDOID PROPHAGE"/>
    <property type="match status" value="1"/>
</dbReference>
<proteinExistence type="predicted"/>
<dbReference type="Pfam" id="PF13408">
    <property type="entry name" value="Zn_ribbon_recom"/>
    <property type="match status" value="1"/>
</dbReference>
<dbReference type="InterPro" id="IPR025827">
    <property type="entry name" value="Zn_ribbon_recom_dom"/>
</dbReference>
<dbReference type="Gene3D" id="3.90.1750.20">
    <property type="entry name" value="Putative Large Serine Recombinase, Chain B, Domain 2"/>
    <property type="match status" value="1"/>
</dbReference>
<evidence type="ECO:0000259" key="2">
    <source>
        <dbReference type="PROSITE" id="PS51736"/>
    </source>
</evidence>
<dbReference type="InterPro" id="IPR006119">
    <property type="entry name" value="Resolv_N"/>
</dbReference>
<dbReference type="Pfam" id="PF07508">
    <property type="entry name" value="Recombinase"/>
    <property type="match status" value="1"/>
</dbReference>
<dbReference type="EMBL" id="AQRC01000018">
    <property type="protein sequence ID" value="KFE33487.1"/>
    <property type="molecule type" value="Genomic_DNA"/>
</dbReference>
<dbReference type="PATRIC" id="fig|1317124.6.peg.3517"/>
<dbReference type="STRING" id="1317124.DW2_17462"/>
<dbReference type="GO" id="GO:0003677">
    <property type="term" value="F:DNA binding"/>
    <property type="evidence" value="ECO:0007669"/>
    <property type="project" value="InterPro"/>
</dbReference>
<evidence type="ECO:0000313" key="4">
    <source>
        <dbReference type="EMBL" id="KFE33487.1"/>
    </source>
</evidence>
<dbReference type="SMART" id="SM00857">
    <property type="entry name" value="Resolvase"/>
    <property type="match status" value="1"/>
</dbReference>
<keyword evidence="1" id="KW-0175">Coiled coil</keyword>
<dbReference type="eggNOG" id="COG1961">
    <property type="taxonomic scope" value="Bacteria"/>
</dbReference>
<evidence type="ECO:0000259" key="3">
    <source>
        <dbReference type="PROSITE" id="PS51737"/>
    </source>
</evidence>
<keyword evidence="5" id="KW-1185">Reference proteome</keyword>
<dbReference type="PROSITE" id="PS51736">
    <property type="entry name" value="RECOMBINASES_3"/>
    <property type="match status" value="1"/>
</dbReference>
<dbReference type="Pfam" id="PF00239">
    <property type="entry name" value="Resolvase"/>
    <property type="match status" value="1"/>
</dbReference>
<dbReference type="RefSeq" id="WP_038148525.1">
    <property type="nucleotide sequence ID" value="NZ_AQRC01000018.1"/>
</dbReference>
<dbReference type="InterPro" id="IPR036162">
    <property type="entry name" value="Resolvase-like_N_sf"/>
</dbReference>
<dbReference type="SUPFAM" id="SSF53041">
    <property type="entry name" value="Resolvase-like"/>
    <property type="match status" value="1"/>
</dbReference>
<dbReference type="CDD" id="cd00338">
    <property type="entry name" value="Ser_Recombinase"/>
    <property type="match status" value="1"/>
</dbReference>
<comment type="caution">
    <text evidence="4">The sequence shown here is derived from an EMBL/GenBank/DDBJ whole genome shotgun (WGS) entry which is preliminary data.</text>
</comment>
<dbReference type="PROSITE" id="PS51737">
    <property type="entry name" value="RECOMBINASE_DNA_BIND"/>
    <property type="match status" value="1"/>
</dbReference>
<sequence>MTKRVAVYARYSSKLQKPTSIDDQFDMAERFVQTQGWTVTQRFSDSEISGRLGQRPGLLELREAIRRGAVDVVVVEAIDRLTRNVTHALQVFDLMSFANVELHSLAEGPQNFMSVMLTAWGAREYSNNVSIHTKRGMQAALKRGTFHMRPYGYRKCEGGEGRNREIDPDQARIVRRIFKAFADGQSALAIARRLNAEGVPAPRGGTWEPRTIRGNSERQEGILHNPIYIGRVLMFRTTKRVHPETEACITEATPDRVEEIEIPALRIIPDDLWETVQARAAKTRRKVTTRNNPEGARRKKYLLSGLLKCGCCGRSFVMRSRDHYGCAENIKGVCPNRSYIKREEIEARVFAALRAPLASESLSKTFDAALRQEIKELRKNPPDAELPAKRAALARTERKLRALVQSLEDGAPFAQIKGRMNELEAQQVKFKDEIARLSAAAPSAPLVESAPRALSQVLQRLEEVLNDPDWVHLANEHLSALIGRVTLLPDPDDEGRMNAEIMIDLGDLLSAAGQPQALADAFRDKRQITVKLGALPPLASPFTPGIFGAFGSLLPLDPNIPGETAKRAGAEPPF</sequence>
<dbReference type="InterPro" id="IPR050639">
    <property type="entry name" value="SSR_resolvase"/>
</dbReference>
<evidence type="ECO:0000313" key="5">
    <source>
        <dbReference type="Proteomes" id="UP000028607"/>
    </source>
</evidence>
<dbReference type="PANTHER" id="PTHR30461:SF23">
    <property type="entry name" value="DNA RECOMBINASE-RELATED"/>
    <property type="match status" value="1"/>
</dbReference>
<dbReference type="Proteomes" id="UP000028607">
    <property type="component" value="Unassembled WGS sequence"/>
</dbReference>
<dbReference type="Gene3D" id="3.40.50.1390">
    <property type="entry name" value="Resolvase, N-terminal catalytic domain"/>
    <property type="match status" value="1"/>
</dbReference>
<organism evidence="4 5">
    <name type="scientific">Thioclava atlantica</name>
    <dbReference type="NCBI Taxonomy" id="1317124"/>
    <lineage>
        <taxon>Bacteria</taxon>
        <taxon>Pseudomonadati</taxon>
        <taxon>Pseudomonadota</taxon>
        <taxon>Alphaproteobacteria</taxon>
        <taxon>Rhodobacterales</taxon>
        <taxon>Paracoccaceae</taxon>
        <taxon>Thioclava</taxon>
    </lineage>
</organism>
<dbReference type="GO" id="GO:0000150">
    <property type="term" value="F:DNA strand exchange activity"/>
    <property type="evidence" value="ECO:0007669"/>
    <property type="project" value="InterPro"/>
</dbReference>
<protein>
    <submittedName>
        <fullName evidence="4">DNA resolvase</fullName>
    </submittedName>
</protein>
<dbReference type="InterPro" id="IPR011109">
    <property type="entry name" value="DNA_bind_recombinase_dom"/>
</dbReference>
<gene>
    <name evidence="4" type="ORF">DW2_17462</name>
</gene>
<reference evidence="5" key="1">
    <citation type="submission" date="2013-04" db="EMBL/GenBank/DDBJ databases">
        <title>Thioclava sp. 13D2W-2 Genome Sequencing.</title>
        <authorList>
            <person name="Lai Q."/>
            <person name="Li G."/>
            <person name="Shao Z."/>
        </authorList>
    </citation>
    <scope>NUCLEOTIDE SEQUENCE [LARGE SCALE GENOMIC DNA]</scope>
    <source>
        <strain evidence="5">13D2W-2</strain>
    </source>
</reference>
<dbReference type="InterPro" id="IPR038109">
    <property type="entry name" value="DNA_bind_recomb_sf"/>
</dbReference>
<dbReference type="AlphaFoldDB" id="A0A085TRZ0"/>
<reference evidence="4 5" key="2">
    <citation type="journal article" date="2015" name="Antonie Van Leeuwenhoek">
        <title>Thioclava indica sp. nov., isolated from surface seawater of the Indian Ocean.</title>
        <authorList>
            <person name="Liu Y."/>
            <person name="Lai Q."/>
            <person name="Du J."/>
            <person name="Xu H."/>
            <person name="Jiang L."/>
            <person name="Shao Z."/>
        </authorList>
    </citation>
    <scope>NUCLEOTIDE SEQUENCE [LARGE SCALE GENOMIC DNA]</scope>
    <source>
        <strain evidence="4 5">13D2W-2</strain>
    </source>
</reference>
<feature type="domain" description="Recombinase" evidence="3">
    <location>
        <begin position="150"/>
        <end position="286"/>
    </location>
</feature>